<dbReference type="InterPro" id="IPR001251">
    <property type="entry name" value="CRAL-TRIO_dom"/>
</dbReference>
<dbReference type="PROSITE" id="PS50191">
    <property type="entry name" value="CRAL_TRIO"/>
    <property type="match status" value="1"/>
</dbReference>
<organism evidence="2 3">
    <name type="scientific">Tenebrio molitor</name>
    <name type="common">Yellow mealworm beetle</name>
    <dbReference type="NCBI Taxonomy" id="7067"/>
    <lineage>
        <taxon>Eukaryota</taxon>
        <taxon>Metazoa</taxon>
        <taxon>Ecdysozoa</taxon>
        <taxon>Arthropoda</taxon>
        <taxon>Hexapoda</taxon>
        <taxon>Insecta</taxon>
        <taxon>Pterygota</taxon>
        <taxon>Neoptera</taxon>
        <taxon>Endopterygota</taxon>
        <taxon>Coleoptera</taxon>
        <taxon>Polyphaga</taxon>
        <taxon>Cucujiformia</taxon>
        <taxon>Tenebrionidae</taxon>
        <taxon>Tenebrio</taxon>
    </lineage>
</organism>
<dbReference type="Proteomes" id="UP000719412">
    <property type="component" value="Unassembled WGS sequence"/>
</dbReference>
<dbReference type="GO" id="GO:1902936">
    <property type="term" value="F:phosphatidylinositol bisphosphate binding"/>
    <property type="evidence" value="ECO:0007669"/>
    <property type="project" value="TreeGrafter"/>
</dbReference>
<dbReference type="CDD" id="cd00170">
    <property type="entry name" value="SEC14"/>
    <property type="match status" value="1"/>
</dbReference>
<dbReference type="SMART" id="SM00516">
    <property type="entry name" value="SEC14"/>
    <property type="match status" value="1"/>
</dbReference>
<feature type="domain" description="CRAL-TRIO" evidence="1">
    <location>
        <begin position="88"/>
        <end position="256"/>
    </location>
</feature>
<evidence type="ECO:0000313" key="3">
    <source>
        <dbReference type="Proteomes" id="UP000719412"/>
    </source>
</evidence>
<proteinExistence type="predicted"/>
<comment type="caution">
    <text evidence="2">The sequence shown here is derived from an EMBL/GenBank/DDBJ whole genome shotgun (WGS) entry which is preliminary data.</text>
</comment>
<evidence type="ECO:0000259" key="1">
    <source>
        <dbReference type="PROSITE" id="PS50191"/>
    </source>
</evidence>
<keyword evidence="3" id="KW-1185">Reference proteome</keyword>
<dbReference type="GO" id="GO:0016020">
    <property type="term" value="C:membrane"/>
    <property type="evidence" value="ECO:0007669"/>
    <property type="project" value="TreeGrafter"/>
</dbReference>
<reference evidence="2" key="1">
    <citation type="journal article" date="2020" name="J Insects Food Feed">
        <title>The yellow mealworm (Tenebrio molitor) genome: a resource for the emerging insects as food and feed industry.</title>
        <authorList>
            <person name="Eriksson T."/>
            <person name="Andere A."/>
            <person name="Kelstrup H."/>
            <person name="Emery V."/>
            <person name="Picard C."/>
        </authorList>
    </citation>
    <scope>NUCLEOTIDE SEQUENCE</scope>
    <source>
        <strain evidence="2">Stoneville</strain>
        <tissue evidence="2">Whole head</tissue>
    </source>
</reference>
<name>A0A8J6HGJ6_TENMO</name>
<dbReference type="AlphaFoldDB" id="A0A8J6HGJ6"/>
<accession>A0A8J6HGJ6</accession>
<dbReference type="Pfam" id="PF00650">
    <property type="entry name" value="CRAL_TRIO"/>
    <property type="match status" value="1"/>
</dbReference>
<dbReference type="EMBL" id="JABDTM020024428">
    <property type="protein sequence ID" value="KAH0814291.1"/>
    <property type="molecule type" value="Genomic_DNA"/>
</dbReference>
<sequence length="309" mass="35719">MKNVLLVQPTPEQQIHIRKTFNEDENTRDQALDTIKNWLRKQPHLPDTWDEHRLLIFLKGCHFSLELCKKKLDMYFTVRTHIPEFFSHRDITSPDLQKVLSIVDGAVLPGLTPDFARVSVCRASKQDFDTPNMADVIKVTFMIGDIRMGMEETGVAYDIYIVDVGFPLAKHFFNVNPLVFKKMFVCIQEAYPVIIKQIHIVNASSFIYTAINTIKPFLGETLSKTIHVHMGVETLYDFVPKEILPEEYGGTAGKLVDFKRQWLKKLEESRAWFKQEESVKADETKRVQQDINYNAVFGMEGSFRKLSVD</sequence>
<dbReference type="OrthoDB" id="8169913at2759"/>
<protein>
    <recommendedName>
        <fullName evidence="1">CRAL-TRIO domain-containing protein</fullName>
    </recommendedName>
</protein>
<dbReference type="PANTHER" id="PTHR10174">
    <property type="entry name" value="ALPHA-TOCOPHEROL TRANSFER PROTEIN-RELATED"/>
    <property type="match status" value="1"/>
</dbReference>
<evidence type="ECO:0000313" key="2">
    <source>
        <dbReference type="EMBL" id="KAH0814291.1"/>
    </source>
</evidence>
<gene>
    <name evidence="2" type="ORF">GEV33_008499</name>
</gene>
<reference evidence="2" key="2">
    <citation type="submission" date="2021-08" db="EMBL/GenBank/DDBJ databases">
        <authorList>
            <person name="Eriksson T."/>
        </authorList>
    </citation>
    <scope>NUCLEOTIDE SEQUENCE</scope>
    <source>
        <strain evidence="2">Stoneville</strain>
        <tissue evidence="2">Whole head</tissue>
    </source>
</reference>
<dbReference type="PANTHER" id="PTHR10174:SF230">
    <property type="entry name" value="ALPHA-TOCOPHEROL TRANSFER PROTEIN-LIKE"/>
    <property type="match status" value="1"/>
</dbReference>